<proteinExistence type="predicted"/>
<name>A0A895YFG4_9ACTN</name>
<dbReference type="EMBL" id="CP070499">
    <property type="protein sequence ID" value="QSB13276.1"/>
    <property type="molecule type" value="Genomic_DNA"/>
</dbReference>
<evidence type="ECO:0000313" key="2">
    <source>
        <dbReference type="EMBL" id="QSB13276.1"/>
    </source>
</evidence>
<gene>
    <name evidence="2" type="ORF">JQS43_16775</name>
</gene>
<sequence>MDQGGADEVPLRGGRFTPGVVRVGETVRRPASSASGLVARLLTHLGAQGFTGCPRHLGRDESGRDVLSYIAGDVPARWRRFDDDQIAVAASMLRRLHDASRELAVELGGQVVCHHDPGPHNTVFRDGRPVAFIDFDFAAAGDRLEDVAYLSWSWCISSRPDREPVAGQASQVRLVAHAYGLGDEERRALPAAIDARLCRNETFWAEIRDNPQAPRVARDRAEEVIEWTRRELAYIRAHREVFAAALE</sequence>
<dbReference type="Proteomes" id="UP000662857">
    <property type="component" value="Chromosome"/>
</dbReference>
<feature type="domain" description="Aminoglycoside phosphotransferase" evidence="1">
    <location>
        <begin position="89"/>
        <end position="180"/>
    </location>
</feature>
<dbReference type="RefSeq" id="WP_239675356.1">
    <property type="nucleotide sequence ID" value="NZ_CP070499.1"/>
</dbReference>
<dbReference type="Pfam" id="PF01636">
    <property type="entry name" value="APH"/>
    <property type="match status" value="1"/>
</dbReference>
<organism evidence="2 3">
    <name type="scientific">Natronosporangium hydrolyticum</name>
    <dbReference type="NCBI Taxonomy" id="2811111"/>
    <lineage>
        <taxon>Bacteria</taxon>
        <taxon>Bacillati</taxon>
        <taxon>Actinomycetota</taxon>
        <taxon>Actinomycetes</taxon>
        <taxon>Micromonosporales</taxon>
        <taxon>Micromonosporaceae</taxon>
        <taxon>Natronosporangium</taxon>
    </lineage>
</organism>
<keyword evidence="3" id="KW-1185">Reference proteome</keyword>
<dbReference type="InterPro" id="IPR011009">
    <property type="entry name" value="Kinase-like_dom_sf"/>
</dbReference>
<dbReference type="AlphaFoldDB" id="A0A895YFG4"/>
<reference evidence="2" key="1">
    <citation type="submission" date="2021-02" db="EMBL/GenBank/DDBJ databases">
        <title>Natrosporangium hydrolyticum gen. nov., sp. nov, a haloalkaliphilic actinobacterium from a soda solonchak soil.</title>
        <authorList>
            <person name="Sorokin D.Y."/>
            <person name="Khijniak T.V."/>
            <person name="Zakharycheva A.P."/>
            <person name="Boueva O.V."/>
            <person name="Ariskina E.V."/>
            <person name="Hahnke R.L."/>
            <person name="Bunk B."/>
            <person name="Sproer C."/>
            <person name="Schumann P."/>
            <person name="Evtushenko L.I."/>
            <person name="Kublanov I.V."/>
        </authorList>
    </citation>
    <scope>NUCLEOTIDE SEQUENCE</scope>
    <source>
        <strain evidence="2">DSM 106523</strain>
    </source>
</reference>
<dbReference type="KEGG" id="nhy:JQS43_16775"/>
<dbReference type="SUPFAM" id="SSF56112">
    <property type="entry name" value="Protein kinase-like (PK-like)"/>
    <property type="match status" value="1"/>
</dbReference>
<evidence type="ECO:0000259" key="1">
    <source>
        <dbReference type="Pfam" id="PF01636"/>
    </source>
</evidence>
<protein>
    <submittedName>
        <fullName evidence="2">Phosphotransferase</fullName>
    </submittedName>
</protein>
<evidence type="ECO:0000313" key="3">
    <source>
        <dbReference type="Proteomes" id="UP000662857"/>
    </source>
</evidence>
<accession>A0A895YFG4</accession>
<dbReference type="Gene3D" id="3.90.1200.10">
    <property type="match status" value="1"/>
</dbReference>
<dbReference type="InterPro" id="IPR002575">
    <property type="entry name" value="Aminoglycoside_PTrfase"/>
</dbReference>